<keyword evidence="2" id="KW-0342">GTP-binding</keyword>
<dbReference type="GeneID" id="102831593"/>
<keyword evidence="1" id="KW-0547">Nucleotide-binding</keyword>
<dbReference type="InterPro" id="IPR020849">
    <property type="entry name" value="Small_GTPase_Ras-type"/>
</dbReference>
<dbReference type="SUPFAM" id="SSF52540">
    <property type="entry name" value="P-loop containing nucleoside triphosphate hydrolases"/>
    <property type="match status" value="1"/>
</dbReference>
<dbReference type="GO" id="GO:0016020">
    <property type="term" value="C:membrane"/>
    <property type="evidence" value="ECO:0007669"/>
    <property type="project" value="InterPro"/>
</dbReference>
<evidence type="ECO:0000256" key="2">
    <source>
        <dbReference type="ARBA" id="ARBA00023134"/>
    </source>
</evidence>
<name>A0A9B0UD63_CHRAS</name>
<dbReference type="PANTHER" id="PTHR24070">
    <property type="entry name" value="RAS, DI-RAS, AND RHEB FAMILY MEMBERS OF SMALL GTPASE SUPERFAMILY"/>
    <property type="match status" value="1"/>
</dbReference>
<dbReference type="RefSeq" id="XP_006876754.1">
    <property type="nucleotide sequence ID" value="XM_006876692.1"/>
</dbReference>
<dbReference type="GO" id="GO:0007165">
    <property type="term" value="P:signal transduction"/>
    <property type="evidence" value="ECO:0007669"/>
    <property type="project" value="InterPro"/>
</dbReference>
<protein>
    <submittedName>
        <fullName evidence="4">GTPase ERas</fullName>
    </submittedName>
</protein>
<organism evidence="3 4">
    <name type="scientific">Chrysochloris asiatica</name>
    <name type="common">Cape golden mole</name>
    <dbReference type="NCBI Taxonomy" id="185453"/>
    <lineage>
        <taxon>Eukaryota</taxon>
        <taxon>Metazoa</taxon>
        <taxon>Chordata</taxon>
        <taxon>Craniata</taxon>
        <taxon>Vertebrata</taxon>
        <taxon>Euteleostomi</taxon>
        <taxon>Mammalia</taxon>
        <taxon>Eutheria</taxon>
        <taxon>Afrotheria</taxon>
        <taxon>Chrysochloridae</taxon>
        <taxon>Chrysochlorinae</taxon>
        <taxon>Chrysochloris</taxon>
    </lineage>
</organism>
<proteinExistence type="predicted"/>
<evidence type="ECO:0000313" key="4">
    <source>
        <dbReference type="RefSeq" id="XP_006876754.1"/>
    </source>
</evidence>
<dbReference type="PROSITE" id="PS51421">
    <property type="entry name" value="RAS"/>
    <property type="match status" value="1"/>
</dbReference>
<dbReference type="Pfam" id="PF00071">
    <property type="entry name" value="Ras"/>
    <property type="match status" value="1"/>
</dbReference>
<dbReference type="SMART" id="SM00173">
    <property type="entry name" value="RAS"/>
    <property type="match status" value="1"/>
</dbReference>
<dbReference type="GO" id="GO:0003924">
    <property type="term" value="F:GTPase activity"/>
    <property type="evidence" value="ECO:0007669"/>
    <property type="project" value="InterPro"/>
</dbReference>
<keyword evidence="3" id="KW-1185">Reference proteome</keyword>
<dbReference type="OrthoDB" id="9835289at2759"/>
<dbReference type="PRINTS" id="PR00449">
    <property type="entry name" value="RASTRNSFRMNG"/>
</dbReference>
<evidence type="ECO:0000313" key="3">
    <source>
        <dbReference type="Proteomes" id="UP000504623"/>
    </source>
</evidence>
<reference evidence="4" key="1">
    <citation type="submission" date="2025-08" db="UniProtKB">
        <authorList>
            <consortium name="RefSeq"/>
        </authorList>
    </citation>
    <scope>IDENTIFICATION</scope>
    <source>
        <tissue evidence="4">Spleen</tissue>
    </source>
</reference>
<dbReference type="Proteomes" id="UP000504623">
    <property type="component" value="Unplaced"/>
</dbReference>
<dbReference type="AlphaFoldDB" id="A0A9B0UD63"/>
<gene>
    <name evidence="4" type="primary">ERAS</name>
</gene>
<dbReference type="InterPro" id="IPR027417">
    <property type="entry name" value="P-loop_NTPase"/>
</dbReference>
<dbReference type="GO" id="GO:0005525">
    <property type="term" value="F:GTP binding"/>
    <property type="evidence" value="ECO:0007669"/>
    <property type="project" value="UniProtKB-KW"/>
</dbReference>
<evidence type="ECO:0000256" key="1">
    <source>
        <dbReference type="ARBA" id="ARBA00022741"/>
    </source>
</evidence>
<dbReference type="CTD" id="3266"/>
<dbReference type="Gene3D" id="3.40.50.300">
    <property type="entry name" value="P-loop containing nucleotide triphosphate hydrolases"/>
    <property type="match status" value="1"/>
</dbReference>
<accession>A0A9B0UD63</accession>
<sequence>MGKLPEYKVVVVGTSSVDKSVLTIQLLHQCFVEDHDPTIQDSYWKELALGCEGCILNVLDIAGQATLPDQCVANSDGVLGVFALDDPSSLTQLQQIWATWGSHYTQLLVLVGKKCDLVTTTKL</sequence>
<dbReference type="InterPro" id="IPR001806">
    <property type="entry name" value="Small_GTPase"/>
</dbReference>